<keyword evidence="6 21" id="KW-0732">Signal</keyword>
<dbReference type="OrthoDB" id="758220at2759"/>
<dbReference type="GO" id="GO:0005524">
    <property type="term" value="F:ATP binding"/>
    <property type="evidence" value="ECO:0007669"/>
    <property type="project" value="UniProtKB-UniRule"/>
</dbReference>
<dbReference type="InterPro" id="IPR036426">
    <property type="entry name" value="Bulb-type_lectin_dom_sf"/>
</dbReference>
<comment type="catalytic activity">
    <reaction evidence="17 18">
        <text>L-seryl-[protein] + ATP = O-phospho-L-seryl-[protein] + ADP + H(+)</text>
        <dbReference type="Rhea" id="RHEA:17989"/>
        <dbReference type="Rhea" id="RHEA-COMP:9863"/>
        <dbReference type="Rhea" id="RHEA-COMP:11604"/>
        <dbReference type="ChEBI" id="CHEBI:15378"/>
        <dbReference type="ChEBI" id="CHEBI:29999"/>
        <dbReference type="ChEBI" id="CHEBI:30616"/>
        <dbReference type="ChEBI" id="CHEBI:83421"/>
        <dbReference type="ChEBI" id="CHEBI:456216"/>
        <dbReference type="EC" id="2.7.11.1"/>
    </reaction>
</comment>
<evidence type="ECO:0000256" key="11">
    <source>
        <dbReference type="ARBA" id="ARBA00022989"/>
    </source>
</evidence>
<dbReference type="Pfam" id="PF07714">
    <property type="entry name" value="PK_Tyr_Ser-Thr"/>
    <property type="match status" value="1"/>
</dbReference>
<proteinExistence type="inferred from homology"/>
<keyword evidence="13" id="KW-1015">Disulfide bond</keyword>
<dbReference type="GO" id="GO:0048544">
    <property type="term" value="P:recognition of pollen"/>
    <property type="evidence" value="ECO:0007669"/>
    <property type="project" value="InterPro"/>
</dbReference>
<keyword evidence="8 18" id="KW-0547">Nucleotide-binding</keyword>
<evidence type="ECO:0000256" key="18">
    <source>
        <dbReference type="PIRNR" id="PIRNR000641"/>
    </source>
</evidence>
<keyword evidence="3" id="KW-0245">EGF-like domain</keyword>
<keyword evidence="10 18" id="KW-0067">ATP-binding</keyword>
<protein>
    <recommendedName>
        <fullName evidence="18">Receptor-like serine/threonine-protein kinase</fullName>
        <ecNumber evidence="18">2.7.11.1</ecNumber>
    </recommendedName>
</protein>
<keyword evidence="9 18" id="KW-0418">Kinase</keyword>
<keyword evidence="15" id="KW-0325">Glycoprotein</keyword>
<dbReference type="InterPro" id="IPR017441">
    <property type="entry name" value="Protein_kinase_ATP_BS"/>
</dbReference>
<dbReference type="SMART" id="SM00108">
    <property type="entry name" value="B_lectin"/>
    <property type="match status" value="2"/>
</dbReference>
<accession>A0A6A1W6L9</accession>
<evidence type="ECO:0000313" key="24">
    <source>
        <dbReference type="EMBL" id="KAB1220872.1"/>
    </source>
</evidence>
<feature type="binding site" evidence="19">
    <location>
        <position position="540"/>
    </location>
    <ligand>
        <name>ATP</name>
        <dbReference type="ChEBI" id="CHEBI:30616"/>
    </ligand>
</feature>
<dbReference type="GO" id="GO:0030246">
    <property type="term" value="F:carbohydrate binding"/>
    <property type="evidence" value="ECO:0007669"/>
    <property type="project" value="UniProtKB-KW"/>
</dbReference>
<dbReference type="InterPro" id="IPR001480">
    <property type="entry name" value="Bulb-type_lectin_dom"/>
</dbReference>
<keyword evidence="5 20" id="KW-0812">Transmembrane</keyword>
<dbReference type="EMBL" id="RXIC02000021">
    <property type="protein sequence ID" value="KAB1220872.1"/>
    <property type="molecule type" value="Genomic_DNA"/>
</dbReference>
<dbReference type="InterPro" id="IPR001245">
    <property type="entry name" value="Ser-Thr/Tyr_kinase_cat_dom"/>
</dbReference>
<dbReference type="InterPro" id="IPR024171">
    <property type="entry name" value="SRK-like_kinase"/>
</dbReference>
<feature type="transmembrane region" description="Helical" evidence="20">
    <location>
        <begin position="449"/>
        <end position="472"/>
    </location>
</feature>
<comment type="similarity">
    <text evidence="18">Belongs to the protein kinase superfamily. Ser/Thr protein kinase family.</text>
</comment>
<dbReference type="InterPro" id="IPR051343">
    <property type="entry name" value="G-type_lectin_kinases/EP1-like"/>
</dbReference>
<evidence type="ECO:0000256" key="9">
    <source>
        <dbReference type="ARBA" id="ARBA00022777"/>
    </source>
</evidence>
<dbReference type="GO" id="GO:0004674">
    <property type="term" value="F:protein serine/threonine kinase activity"/>
    <property type="evidence" value="ECO:0007669"/>
    <property type="project" value="UniProtKB-KW"/>
</dbReference>
<evidence type="ECO:0000256" key="16">
    <source>
        <dbReference type="ARBA" id="ARBA00047899"/>
    </source>
</evidence>
<dbReference type="InterPro" id="IPR000858">
    <property type="entry name" value="S_locus_glycoprot_dom"/>
</dbReference>
<evidence type="ECO:0000256" key="1">
    <source>
        <dbReference type="ARBA" id="ARBA00004479"/>
    </source>
</evidence>
<comment type="caution">
    <text evidence="24">The sequence shown here is derived from an EMBL/GenBank/DDBJ whole genome shotgun (WGS) entry which is preliminary data.</text>
</comment>
<dbReference type="PANTHER" id="PTHR47976:SF102">
    <property type="entry name" value="G-TYPE LECTIN S-RECEPTOR-LIKE SERINE_THREONINE-PROTEIN KINASE LECRK3"/>
    <property type="match status" value="1"/>
</dbReference>
<evidence type="ECO:0000256" key="20">
    <source>
        <dbReference type="SAM" id="Phobius"/>
    </source>
</evidence>
<dbReference type="CDD" id="cd00028">
    <property type="entry name" value="B_lectin"/>
    <property type="match status" value="1"/>
</dbReference>
<dbReference type="PROSITE" id="PS50927">
    <property type="entry name" value="BULB_LECTIN"/>
    <property type="match status" value="2"/>
</dbReference>
<evidence type="ECO:0000256" key="4">
    <source>
        <dbReference type="ARBA" id="ARBA00022679"/>
    </source>
</evidence>
<keyword evidence="14 24" id="KW-0675">Receptor</keyword>
<reference evidence="24 25" key="1">
    <citation type="journal article" date="2019" name="Plant Biotechnol. J.">
        <title>The red bayberry genome and genetic basis of sex determination.</title>
        <authorList>
            <person name="Jia H.M."/>
            <person name="Jia H.J."/>
            <person name="Cai Q.L."/>
            <person name="Wang Y."/>
            <person name="Zhao H.B."/>
            <person name="Yang W.F."/>
            <person name="Wang G.Y."/>
            <person name="Li Y.H."/>
            <person name="Zhan D.L."/>
            <person name="Shen Y.T."/>
            <person name="Niu Q.F."/>
            <person name="Chang L."/>
            <person name="Qiu J."/>
            <person name="Zhao L."/>
            <person name="Xie H.B."/>
            <person name="Fu W.Y."/>
            <person name="Jin J."/>
            <person name="Li X.W."/>
            <person name="Jiao Y."/>
            <person name="Zhou C.C."/>
            <person name="Tu T."/>
            <person name="Chai C.Y."/>
            <person name="Gao J.L."/>
            <person name="Fan L.J."/>
            <person name="van de Weg E."/>
            <person name="Wang J.Y."/>
            <person name="Gao Z.S."/>
        </authorList>
    </citation>
    <scope>NUCLEOTIDE SEQUENCE [LARGE SCALE GENOMIC DNA]</scope>
    <source>
        <tissue evidence="24">Leaves</tissue>
    </source>
</reference>
<evidence type="ECO:0000256" key="19">
    <source>
        <dbReference type="PROSITE-ProRule" id="PRU10141"/>
    </source>
</evidence>
<dbReference type="PROSITE" id="PS00107">
    <property type="entry name" value="PROTEIN_KINASE_ATP"/>
    <property type="match status" value="1"/>
</dbReference>
<evidence type="ECO:0000256" key="5">
    <source>
        <dbReference type="ARBA" id="ARBA00022692"/>
    </source>
</evidence>
<dbReference type="EC" id="2.7.11.1" evidence="18"/>
<feature type="domain" description="Bulb-type lectin" evidence="23">
    <location>
        <begin position="145"/>
        <end position="271"/>
    </location>
</feature>
<dbReference type="PIRSF" id="PIRSF000641">
    <property type="entry name" value="SRK"/>
    <property type="match status" value="1"/>
</dbReference>
<comment type="catalytic activity">
    <reaction evidence="16 18">
        <text>L-threonyl-[protein] + ATP = O-phospho-L-threonyl-[protein] + ADP + H(+)</text>
        <dbReference type="Rhea" id="RHEA:46608"/>
        <dbReference type="Rhea" id="RHEA-COMP:11060"/>
        <dbReference type="Rhea" id="RHEA-COMP:11605"/>
        <dbReference type="ChEBI" id="CHEBI:15378"/>
        <dbReference type="ChEBI" id="CHEBI:30013"/>
        <dbReference type="ChEBI" id="CHEBI:30616"/>
        <dbReference type="ChEBI" id="CHEBI:61977"/>
        <dbReference type="ChEBI" id="CHEBI:456216"/>
        <dbReference type="EC" id="2.7.11.1"/>
    </reaction>
</comment>
<feature type="domain" description="Bulb-type lectin" evidence="23">
    <location>
        <begin position="24"/>
        <end position="142"/>
    </location>
</feature>
<dbReference type="FunFam" id="3.30.200.20:FF:000059">
    <property type="entry name" value="S-receptor-like serine/threonine-protein kinase"/>
    <property type="match status" value="1"/>
</dbReference>
<keyword evidence="12 20" id="KW-0472">Membrane</keyword>
<dbReference type="Gene3D" id="3.30.200.20">
    <property type="entry name" value="Phosphorylase Kinase, domain 1"/>
    <property type="match status" value="1"/>
</dbReference>
<evidence type="ECO:0000256" key="7">
    <source>
        <dbReference type="ARBA" id="ARBA00022734"/>
    </source>
</evidence>
<keyword evidence="7 24" id="KW-0430">Lectin</keyword>
<sequence length="792" mass="89099">MASTILLLFLSALSTANAQHRNFNLSRGSSLSPTGNSSLLSRSGLFAFGFFPSGDGFAVGIWFEKTPHKTVLWTVNRNDPLLSRDATVELTGDGRLILQELGRQKNFINSVDLEPAFFASLLDSGNFVLCSSNSTIIWRSFDYPTDTVLPGQLLRAGNQLVSSISQTNHSEGDFRIEMQDDGNIVIYPVISSDAPYYAYWATNTYNFGENVTLTLDRNGRLYLLNSSGVNIMNITPGVVPSDGKTYRATLDADGLFRLYSLDLRGNSNWSIEWYEPSDRCAPKTICGINAYCDLIDQQPVCSCPPGFVFINQKQRNLGCYRNFTAESCAFKNEHTKYSIEELQNTVWGESTYSIVPSETKEQCSKACLEDCTCEAACFQGQECLKQKLPLTFGRRQPEESYTTTFVKVGIQSRSNWTTVPTYTNGTTIPKYPNGTTVPKESKKMFRIDVFIIGVLCLAFSFIVLAFSAILIFRYRHWACRNISSNANEGLSDDVSMRSFTYGELEVATNGFSEQLGRGSFGIVFKGTLSNGHGQRTIAIKRLERVVGEGEVEFRNEMRSIGRIHHRNLVRLLGYCHDDTNRLLVYEYMRNGTLADYLFKPQIKPKWDERIEIILNIARGILYLHEECESQIIHCDINPNNILMDEYGCAKIADFGLAKLLMPDHSRTLTGIRGTRGYVAPEWHKNLPITLKADVYSFGVVFFVTICCRRSIDITAAEDEIVLVDWVYDCFKANEVRKLVPEEVIHEQSLERIVKIGLWCIEEEPAVRPPIKKVVQMLEGAVDIPVPPCTRSS</sequence>
<keyword evidence="2 18" id="KW-0723">Serine/threonine-protein kinase</keyword>
<dbReference type="InterPro" id="IPR011009">
    <property type="entry name" value="Kinase-like_dom_sf"/>
</dbReference>
<organism evidence="24 25">
    <name type="scientific">Morella rubra</name>
    <name type="common">Chinese bayberry</name>
    <dbReference type="NCBI Taxonomy" id="262757"/>
    <lineage>
        <taxon>Eukaryota</taxon>
        <taxon>Viridiplantae</taxon>
        <taxon>Streptophyta</taxon>
        <taxon>Embryophyta</taxon>
        <taxon>Tracheophyta</taxon>
        <taxon>Spermatophyta</taxon>
        <taxon>Magnoliopsida</taxon>
        <taxon>eudicotyledons</taxon>
        <taxon>Gunneridae</taxon>
        <taxon>Pentapetalae</taxon>
        <taxon>rosids</taxon>
        <taxon>fabids</taxon>
        <taxon>Fagales</taxon>
        <taxon>Myricaceae</taxon>
        <taxon>Morella</taxon>
    </lineage>
</organism>
<dbReference type="SUPFAM" id="SSF51110">
    <property type="entry name" value="alpha-D-mannose-specific plant lectins"/>
    <property type="match status" value="2"/>
</dbReference>
<dbReference type="AlphaFoldDB" id="A0A6A1W6L9"/>
<dbReference type="FunFam" id="2.90.10.30:FF:000001">
    <property type="entry name" value="Serine/threonine-protein kinase"/>
    <property type="match status" value="1"/>
</dbReference>
<evidence type="ECO:0000256" key="8">
    <source>
        <dbReference type="ARBA" id="ARBA00022741"/>
    </source>
</evidence>
<evidence type="ECO:0000256" key="10">
    <source>
        <dbReference type="ARBA" id="ARBA00022840"/>
    </source>
</evidence>
<evidence type="ECO:0000256" key="12">
    <source>
        <dbReference type="ARBA" id="ARBA00023136"/>
    </source>
</evidence>
<dbReference type="PROSITE" id="PS50011">
    <property type="entry name" value="PROTEIN_KINASE_DOM"/>
    <property type="match status" value="1"/>
</dbReference>
<evidence type="ECO:0000256" key="15">
    <source>
        <dbReference type="ARBA" id="ARBA00023180"/>
    </source>
</evidence>
<dbReference type="FunFam" id="1.10.510.10:FF:000237">
    <property type="entry name" value="G-type lectin S-receptor-like serine/threonine-protein kinase"/>
    <property type="match status" value="1"/>
</dbReference>
<dbReference type="InterPro" id="IPR000719">
    <property type="entry name" value="Prot_kinase_dom"/>
</dbReference>
<dbReference type="FunFam" id="2.90.10.10:FF:000026">
    <property type="entry name" value="Serine/threonine-protein kinase"/>
    <property type="match status" value="1"/>
</dbReference>
<evidence type="ECO:0000256" key="21">
    <source>
        <dbReference type="SAM" id="SignalP"/>
    </source>
</evidence>
<gene>
    <name evidence="24" type="ORF">CJ030_MR3G006315</name>
</gene>
<keyword evidence="4 18" id="KW-0808">Transferase</keyword>
<evidence type="ECO:0000256" key="13">
    <source>
        <dbReference type="ARBA" id="ARBA00023157"/>
    </source>
</evidence>
<evidence type="ECO:0000256" key="2">
    <source>
        <dbReference type="ARBA" id="ARBA00022527"/>
    </source>
</evidence>
<keyword evidence="25" id="KW-1185">Reference proteome</keyword>
<feature type="domain" description="Protein kinase" evidence="22">
    <location>
        <begin position="509"/>
        <end position="781"/>
    </location>
</feature>
<evidence type="ECO:0000256" key="6">
    <source>
        <dbReference type="ARBA" id="ARBA00022729"/>
    </source>
</evidence>
<dbReference type="GO" id="GO:0016020">
    <property type="term" value="C:membrane"/>
    <property type="evidence" value="ECO:0007669"/>
    <property type="project" value="UniProtKB-SubCell"/>
</dbReference>
<evidence type="ECO:0000256" key="3">
    <source>
        <dbReference type="ARBA" id="ARBA00022536"/>
    </source>
</evidence>
<dbReference type="Proteomes" id="UP000516437">
    <property type="component" value="Chromosome 3"/>
</dbReference>
<evidence type="ECO:0000256" key="14">
    <source>
        <dbReference type="ARBA" id="ARBA00023170"/>
    </source>
</evidence>
<dbReference type="Pfam" id="PF00954">
    <property type="entry name" value="S_locus_glycop"/>
    <property type="match status" value="1"/>
</dbReference>
<dbReference type="Pfam" id="PF01453">
    <property type="entry name" value="B_lectin"/>
    <property type="match status" value="1"/>
</dbReference>
<comment type="subcellular location">
    <subcellularLocation>
        <location evidence="1">Membrane</location>
        <topology evidence="1">Single-pass type I membrane protein</topology>
    </subcellularLocation>
</comment>
<dbReference type="PANTHER" id="PTHR47976">
    <property type="entry name" value="G-TYPE LECTIN S-RECEPTOR-LIKE SERINE/THREONINE-PROTEIN KINASE SD2-5"/>
    <property type="match status" value="1"/>
</dbReference>
<keyword evidence="11 20" id="KW-1133">Transmembrane helix</keyword>
<evidence type="ECO:0000256" key="17">
    <source>
        <dbReference type="ARBA" id="ARBA00048679"/>
    </source>
</evidence>
<dbReference type="SUPFAM" id="SSF56112">
    <property type="entry name" value="Protein kinase-like (PK-like)"/>
    <property type="match status" value="1"/>
</dbReference>
<evidence type="ECO:0000259" key="23">
    <source>
        <dbReference type="PROSITE" id="PS50927"/>
    </source>
</evidence>
<feature type="chain" id="PRO_5025660222" description="Receptor-like serine/threonine-protein kinase" evidence="21">
    <location>
        <begin position="19"/>
        <end position="792"/>
    </location>
</feature>
<name>A0A6A1W6L9_9ROSI</name>
<evidence type="ECO:0000259" key="22">
    <source>
        <dbReference type="PROSITE" id="PS50011"/>
    </source>
</evidence>
<evidence type="ECO:0000313" key="25">
    <source>
        <dbReference type="Proteomes" id="UP000516437"/>
    </source>
</evidence>
<dbReference type="Gene3D" id="2.90.10.10">
    <property type="entry name" value="Bulb-type lectin domain"/>
    <property type="match status" value="2"/>
</dbReference>
<feature type="signal peptide" evidence="21">
    <location>
        <begin position="1"/>
        <end position="18"/>
    </location>
</feature>
<dbReference type="Gene3D" id="1.10.510.10">
    <property type="entry name" value="Transferase(Phosphotransferase) domain 1"/>
    <property type="match status" value="1"/>
</dbReference>